<dbReference type="OrthoDB" id="442947at2759"/>
<accession>A0A1Y2C1H8</accession>
<dbReference type="PANTHER" id="PTHR10288">
    <property type="entry name" value="KH DOMAIN CONTAINING RNA BINDING PROTEIN"/>
    <property type="match status" value="1"/>
</dbReference>
<dbReference type="AlphaFoldDB" id="A0A1Y2C1H8"/>
<dbReference type="SUPFAM" id="SSF54791">
    <property type="entry name" value="Eukaryotic type KH-domain (KH-domain type I)"/>
    <property type="match status" value="1"/>
</dbReference>
<proteinExistence type="predicted"/>
<evidence type="ECO:0000313" key="6">
    <source>
        <dbReference type="Proteomes" id="UP000193920"/>
    </source>
</evidence>
<dbReference type="EMBL" id="MCOG01000126">
    <property type="protein sequence ID" value="ORY40879.1"/>
    <property type="molecule type" value="Genomic_DNA"/>
</dbReference>
<evidence type="ECO:0000313" key="5">
    <source>
        <dbReference type="EMBL" id="ORY40879.1"/>
    </source>
</evidence>
<sequence>MGMDMGMGVGMDTPSFSIHSYNMAVGMTNITGSPQTILPPSHLNDFRILSPPLTPPPPSISTPFNGNGSLGVPGSTNIPFIFGRRKNGINSTKGNNLHPHLQPNFNSYPMKGRSSIPNIPPFNPMNNILSNGAPNPNQSHLNPPLPPQVLSPYHIQVQQLYVPNELIGCVIGKQGDCIKRIRNTSGSQIKIAESNPNNTERLITIIGNTETNHIAMSMILGRLENERNKLMKQQLQKQQHQQLSPTHSPSSPPSIAQTSRHHH</sequence>
<evidence type="ECO:0000256" key="2">
    <source>
        <dbReference type="PROSITE-ProRule" id="PRU00117"/>
    </source>
</evidence>
<feature type="compositionally biased region" description="Low complexity" evidence="3">
    <location>
        <begin position="231"/>
        <end position="249"/>
    </location>
</feature>
<feature type="region of interest" description="Disordered" evidence="3">
    <location>
        <begin position="230"/>
        <end position="263"/>
    </location>
</feature>
<evidence type="ECO:0000256" key="3">
    <source>
        <dbReference type="SAM" id="MobiDB-lite"/>
    </source>
</evidence>
<dbReference type="GO" id="GO:0003723">
    <property type="term" value="F:RNA binding"/>
    <property type="evidence" value="ECO:0007669"/>
    <property type="project" value="UniProtKB-UniRule"/>
</dbReference>
<dbReference type="Proteomes" id="UP000193920">
    <property type="component" value="Unassembled WGS sequence"/>
</dbReference>
<evidence type="ECO:0000256" key="1">
    <source>
        <dbReference type="ARBA" id="ARBA00022737"/>
    </source>
</evidence>
<feature type="region of interest" description="Disordered" evidence="3">
    <location>
        <begin position="128"/>
        <end position="147"/>
    </location>
</feature>
<dbReference type="Pfam" id="PF00013">
    <property type="entry name" value="KH_1"/>
    <property type="match status" value="1"/>
</dbReference>
<dbReference type="InterPro" id="IPR036612">
    <property type="entry name" value="KH_dom_type_1_sf"/>
</dbReference>
<dbReference type="PROSITE" id="PS50084">
    <property type="entry name" value="KH_TYPE_1"/>
    <property type="match status" value="1"/>
</dbReference>
<evidence type="ECO:0000259" key="4">
    <source>
        <dbReference type="SMART" id="SM00322"/>
    </source>
</evidence>
<feature type="compositionally biased region" description="Polar residues" evidence="3">
    <location>
        <begin position="129"/>
        <end position="141"/>
    </location>
</feature>
<dbReference type="STRING" id="1754190.A0A1Y2C1H8"/>
<dbReference type="InterPro" id="IPR004088">
    <property type="entry name" value="KH_dom_type_1"/>
</dbReference>
<comment type="caution">
    <text evidence="5">The sequence shown here is derived from an EMBL/GenBank/DDBJ whole genome shotgun (WGS) entry which is preliminary data.</text>
</comment>
<gene>
    <name evidence="5" type="ORF">LY90DRAFT_35327</name>
</gene>
<dbReference type="Gene3D" id="3.30.1370.10">
    <property type="entry name" value="K Homology domain, type 1"/>
    <property type="match status" value="1"/>
</dbReference>
<name>A0A1Y2C1H8_9FUNG</name>
<keyword evidence="1" id="KW-0677">Repeat</keyword>
<protein>
    <submittedName>
        <fullName evidence="5">Eukaryotic type KH-domain (KH-domain type I)</fullName>
    </submittedName>
</protein>
<dbReference type="SMART" id="SM00322">
    <property type="entry name" value="KH"/>
    <property type="match status" value="1"/>
</dbReference>
<feature type="domain" description="K Homology" evidence="4">
    <location>
        <begin position="154"/>
        <end position="224"/>
    </location>
</feature>
<keyword evidence="6" id="KW-1185">Reference proteome</keyword>
<reference evidence="5 6" key="1">
    <citation type="submission" date="2016-08" db="EMBL/GenBank/DDBJ databases">
        <title>A Parts List for Fungal Cellulosomes Revealed by Comparative Genomics.</title>
        <authorList>
            <consortium name="DOE Joint Genome Institute"/>
            <person name="Haitjema C.H."/>
            <person name="Gilmore S.P."/>
            <person name="Henske J.K."/>
            <person name="Solomon K.V."/>
            <person name="De Groot R."/>
            <person name="Kuo A."/>
            <person name="Mondo S.J."/>
            <person name="Salamov A.A."/>
            <person name="Labutti K."/>
            <person name="Zhao Z."/>
            <person name="Chiniquy J."/>
            <person name="Barry K."/>
            <person name="Brewer H.M."/>
            <person name="Purvine S.O."/>
            <person name="Wright A.T."/>
            <person name="Boxma B."/>
            <person name="Van Alen T."/>
            <person name="Hackstein J.H."/>
            <person name="Baker S.E."/>
            <person name="Grigoriev I.V."/>
            <person name="O'Malley M.A."/>
        </authorList>
    </citation>
    <scope>NUCLEOTIDE SEQUENCE [LARGE SCALE GENOMIC DNA]</scope>
    <source>
        <strain evidence="5 6">G1</strain>
    </source>
</reference>
<keyword evidence="2" id="KW-0694">RNA-binding</keyword>
<organism evidence="5 6">
    <name type="scientific">Neocallimastix californiae</name>
    <dbReference type="NCBI Taxonomy" id="1754190"/>
    <lineage>
        <taxon>Eukaryota</taxon>
        <taxon>Fungi</taxon>
        <taxon>Fungi incertae sedis</taxon>
        <taxon>Chytridiomycota</taxon>
        <taxon>Chytridiomycota incertae sedis</taxon>
        <taxon>Neocallimastigomycetes</taxon>
        <taxon>Neocallimastigales</taxon>
        <taxon>Neocallimastigaceae</taxon>
        <taxon>Neocallimastix</taxon>
    </lineage>
</organism>
<dbReference type="InterPro" id="IPR004087">
    <property type="entry name" value="KH_dom"/>
</dbReference>